<evidence type="ECO:0000313" key="5">
    <source>
        <dbReference type="Proteomes" id="UP001159042"/>
    </source>
</evidence>
<evidence type="ECO:0000256" key="2">
    <source>
        <dbReference type="ARBA" id="ARBA00023128"/>
    </source>
</evidence>
<name>A0AAV8V8F6_9CUCU</name>
<organism evidence="4 5">
    <name type="scientific">Exocentrus adspersus</name>
    <dbReference type="NCBI Taxonomy" id="1586481"/>
    <lineage>
        <taxon>Eukaryota</taxon>
        <taxon>Metazoa</taxon>
        <taxon>Ecdysozoa</taxon>
        <taxon>Arthropoda</taxon>
        <taxon>Hexapoda</taxon>
        <taxon>Insecta</taxon>
        <taxon>Pterygota</taxon>
        <taxon>Neoptera</taxon>
        <taxon>Endopterygota</taxon>
        <taxon>Coleoptera</taxon>
        <taxon>Polyphaga</taxon>
        <taxon>Cucujiformia</taxon>
        <taxon>Chrysomeloidea</taxon>
        <taxon>Cerambycidae</taxon>
        <taxon>Lamiinae</taxon>
        <taxon>Acanthocinini</taxon>
        <taxon>Exocentrus</taxon>
    </lineage>
</organism>
<dbReference type="InterPro" id="IPR036113">
    <property type="entry name" value="Asp/Glu-ADT_sf_sub_c"/>
</dbReference>
<keyword evidence="3" id="KW-0067">ATP-binding</keyword>
<keyword evidence="5" id="KW-1185">Reference proteome</keyword>
<keyword evidence="3" id="KW-0436">Ligase</keyword>
<dbReference type="EC" id="6.3.5.-" evidence="3"/>
<dbReference type="PANTHER" id="PTHR15004">
    <property type="entry name" value="GLUTAMYL-TRNA(GLN) AMIDOTRANSFERASE SUBUNIT C, MITOCHONDRIAL"/>
    <property type="match status" value="1"/>
</dbReference>
<comment type="similarity">
    <text evidence="3">Belongs to the GatC family.</text>
</comment>
<dbReference type="SUPFAM" id="SSF141000">
    <property type="entry name" value="Glu-tRNAGln amidotransferase C subunit"/>
    <property type="match status" value="1"/>
</dbReference>
<keyword evidence="3" id="KW-0648">Protein biosynthesis</keyword>
<protein>
    <recommendedName>
        <fullName evidence="3">Glutamyl-tRNA(Gln) amidotransferase subunit C, mitochondrial</fullName>
        <shortName evidence="3">Glu-AdT subunit C</shortName>
        <ecNumber evidence="3">6.3.5.-</ecNumber>
    </recommendedName>
</protein>
<dbReference type="GO" id="GO:0030956">
    <property type="term" value="C:glutamyl-tRNA(Gln) amidotransferase complex"/>
    <property type="evidence" value="ECO:0007669"/>
    <property type="project" value="UniProtKB-UniRule"/>
</dbReference>
<evidence type="ECO:0000256" key="1">
    <source>
        <dbReference type="ARBA" id="ARBA00022741"/>
    </source>
</evidence>
<dbReference type="GO" id="GO:0032543">
    <property type="term" value="P:mitochondrial translation"/>
    <property type="evidence" value="ECO:0007669"/>
    <property type="project" value="UniProtKB-UniRule"/>
</dbReference>
<dbReference type="InterPro" id="IPR003837">
    <property type="entry name" value="GatC"/>
</dbReference>
<accession>A0AAV8V8F6</accession>
<comment type="caution">
    <text evidence="4">The sequence shown here is derived from an EMBL/GenBank/DDBJ whole genome shotgun (WGS) entry which is preliminary data.</text>
</comment>
<keyword evidence="2 3" id="KW-0496">Mitochondrion</keyword>
<comment type="catalytic activity">
    <reaction evidence="3">
        <text>L-glutamyl-tRNA(Gln) + L-glutamine + ATP + H2O = L-glutaminyl-tRNA(Gln) + L-glutamate + ADP + phosphate + H(+)</text>
        <dbReference type="Rhea" id="RHEA:17521"/>
        <dbReference type="Rhea" id="RHEA-COMP:9681"/>
        <dbReference type="Rhea" id="RHEA-COMP:9684"/>
        <dbReference type="ChEBI" id="CHEBI:15377"/>
        <dbReference type="ChEBI" id="CHEBI:15378"/>
        <dbReference type="ChEBI" id="CHEBI:29985"/>
        <dbReference type="ChEBI" id="CHEBI:30616"/>
        <dbReference type="ChEBI" id="CHEBI:43474"/>
        <dbReference type="ChEBI" id="CHEBI:58359"/>
        <dbReference type="ChEBI" id="CHEBI:78520"/>
        <dbReference type="ChEBI" id="CHEBI:78521"/>
        <dbReference type="ChEBI" id="CHEBI:456216"/>
    </reaction>
</comment>
<keyword evidence="1 3" id="KW-0547">Nucleotide-binding</keyword>
<sequence length="144" mass="16319">MAMNLIQSFRIYRQYYINIRTIKRLAMQPASINIGLREEDPQQNGIESKTIALLEKLSLVGTTSEKDIQTLNDTVQFANKLLDVDVTNIEPLITVLENIPLNTREDVITLENSKEDILKNAAHLDDGYFATPPSILILDEKSDM</sequence>
<dbReference type="PANTHER" id="PTHR15004:SF0">
    <property type="entry name" value="GLUTAMYL-TRNA(GLN) AMIDOTRANSFERASE SUBUNIT C, MITOCHONDRIAL"/>
    <property type="match status" value="1"/>
</dbReference>
<reference evidence="4 5" key="1">
    <citation type="journal article" date="2023" name="Insect Mol. Biol.">
        <title>Genome sequencing provides insights into the evolution of gene families encoding plant cell wall-degrading enzymes in longhorned beetles.</title>
        <authorList>
            <person name="Shin N.R."/>
            <person name="Okamura Y."/>
            <person name="Kirsch R."/>
            <person name="Pauchet Y."/>
        </authorList>
    </citation>
    <scope>NUCLEOTIDE SEQUENCE [LARGE SCALE GENOMIC DNA]</scope>
    <source>
        <strain evidence="4">EAD_L_NR</strain>
    </source>
</reference>
<dbReference type="GO" id="GO:0050567">
    <property type="term" value="F:glutaminyl-tRNA synthase (glutamine-hydrolyzing) activity"/>
    <property type="evidence" value="ECO:0007669"/>
    <property type="project" value="UniProtKB-UniRule"/>
</dbReference>
<gene>
    <name evidence="4" type="ORF">NQ315_011028</name>
</gene>
<dbReference type="AlphaFoldDB" id="A0AAV8V8F6"/>
<dbReference type="Pfam" id="PF02686">
    <property type="entry name" value="GatC"/>
    <property type="match status" value="1"/>
</dbReference>
<dbReference type="GO" id="GO:0070681">
    <property type="term" value="P:glutaminyl-tRNAGln biosynthesis via transamidation"/>
    <property type="evidence" value="ECO:0007669"/>
    <property type="project" value="UniProtKB-UniRule"/>
</dbReference>
<dbReference type="Proteomes" id="UP001159042">
    <property type="component" value="Unassembled WGS sequence"/>
</dbReference>
<dbReference type="HAMAP" id="MF_00122">
    <property type="entry name" value="GatC"/>
    <property type="match status" value="1"/>
</dbReference>
<comment type="subunit">
    <text evidence="3">Subunit of the heterotrimeric GatCAB amidotransferase (AdT) complex, composed of A, B and C subunits.</text>
</comment>
<dbReference type="GO" id="GO:0005739">
    <property type="term" value="C:mitochondrion"/>
    <property type="evidence" value="ECO:0007669"/>
    <property type="project" value="UniProtKB-SubCell"/>
</dbReference>
<dbReference type="GO" id="GO:0006450">
    <property type="term" value="P:regulation of translational fidelity"/>
    <property type="evidence" value="ECO:0007669"/>
    <property type="project" value="InterPro"/>
</dbReference>
<dbReference type="EMBL" id="JANEYG010000288">
    <property type="protein sequence ID" value="KAJ8910485.1"/>
    <property type="molecule type" value="Genomic_DNA"/>
</dbReference>
<proteinExistence type="inferred from homology"/>
<comment type="function">
    <text evidence="3">Allows the formation of correctly charged Gln-tRNA(Gln) through the transamidation of misacylated Glu-tRNA(Gln) in the mitochondria. The reaction takes place in the presence of glutamine and ATP through an activated gamma-phospho-Glu-tRNA(Gln).</text>
</comment>
<comment type="subcellular location">
    <subcellularLocation>
        <location evidence="3">Mitochondrion</location>
    </subcellularLocation>
</comment>
<evidence type="ECO:0000313" key="4">
    <source>
        <dbReference type="EMBL" id="KAJ8910485.1"/>
    </source>
</evidence>
<dbReference type="GO" id="GO:0005524">
    <property type="term" value="F:ATP binding"/>
    <property type="evidence" value="ECO:0007669"/>
    <property type="project" value="UniProtKB-KW"/>
</dbReference>
<evidence type="ECO:0000256" key="3">
    <source>
        <dbReference type="HAMAP-Rule" id="MF_03149"/>
    </source>
</evidence>